<keyword evidence="4 6" id="KW-0949">S-adenosyl-L-methionine</keyword>
<dbReference type="PANTHER" id="PTHR47739:SF1">
    <property type="entry name" value="TRNA1(VAL) (ADENINE(37)-N6)-METHYLTRANSFERASE"/>
    <property type="match status" value="1"/>
</dbReference>
<comment type="similarity">
    <text evidence="6">Belongs to the methyltransferase superfamily. tRNA (adenine-N(6)-)-methyltransferase family.</text>
</comment>
<comment type="subcellular location">
    <subcellularLocation>
        <location evidence="6">Cytoplasm</location>
    </subcellularLocation>
</comment>
<dbReference type="PRINTS" id="PR00507">
    <property type="entry name" value="N12N6MTFRASE"/>
</dbReference>
<dbReference type="InterPro" id="IPR002052">
    <property type="entry name" value="DNA_methylase_N6_adenine_CS"/>
</dbReference>
<evidence type="ECO:0000256" key="5">
    <source>
        <dbReference type="ARBA" id="ARBA00022694"/>
    </source>
</evidence>
<dbReference type="SUPFAM" id="SSF53335">
    <property type="entry name" value="S-adenosyl-L-methionine-dependent methyltransferases"/>
    <property type="match status" value="1"/>
</dbReference>
<dbReference type="GO" id="GO:0003676">
    <property type="term" value="F:nucleic acid binding"/>
    <property type="evidence" value="ECO:0007669"/>
    <property type="project" value="InterPro"/>
</dbReference>
<evidence type="ECO:0000256" key="6">
    <source>
        <dbReference type="HAMAP-Rule" id="MF_01872"/>
    </source>
</evidence>
<evidence type="ECO:0000313" key="8">
    <source>
        <dbReference type="EMBL" id="MVN91833.1"/>
    </source>
</evidence>
<organism evidence="8 9">
    <name type="scientific">Mucilaginibacter aquatilis</name>
    <dbReference type="NCBI Taxonomy" id="1517760"/>
    <lineage>
        <taxon>Bacteria</taxon>
        <taxon>Pseudomonadati</taxon>
        <taxon>Bacteroidota</taxon>
        <taxon>Sphingobacteriia</taxon>
        <taxon>Sphingobacteriales</taxon>
        <taxon>Sphingobacteriaceae</taxon>
        <taxon>Mucilaginibacter</taxon>
    </lineage>
</organism>
<proteinExistence type="inferred from homology"/>
<dbReference type="GO" id="GO:0032259">
    <property type="term" value="P:methylation"/>
    <property type="evidence" value="ECO:0007669"/>
    <property type="project" value="UniProtKB-KW"/>
</dbReference>
<dbReference type="InterPro" id="IPR022882">
    <property type="entry name" value="tRNA_adenine-N6_MeTrfase"/>
</dbReference>
<dbReference type="EMBL" id="WQLA01000004">
    <property type="protein sequence ID" value="MVN91833.1"/>
    <property type="molecule type" value="Genomic_DNA"/>
</dbReference>
<keyword evidence="9" id="KW-1185">Reference proteome</keyword>
<evidence type="ECO:0000256" key="4">
    <source>
        <dbReference type="ARBA" id="ARBA00022691"/>
    </source>
</evidence>
<accession>A0A6I4IQK0</accession>
<keyword evidence="2 6" id="KW-0489">Methyltransferase</keyword>
<dbReference type="EC" id="2.1.1.223" evidence="6"/>
<comment type="function">
    <text evidence="6">Specifically methylates the adenine in position 37 of tRNA(1)(Val) (anticodon cmo5UAC).</text>
</comment>
<dbReference type="Proteomes" id="UP000434850">
    <property type="component" value="Unassembled WGS sequence"/>
</dbReference>
<dbReference type="InterPro" id="IPR050210">
    <property type="entry name" value="tRNA_Adenine-N(6)_MTase"/>
</dbReference>
<protein>
    <recommendedName>
        <fullName evidence="6">tRNA1(Val) (adenine(37)-N6)-methyltransferase</fullName>
        <ecNumber evidence="6">2.1.1.223</ecNumber>
    </recommendedName>
    <alternativeName>
        <fullName evidence="6">tRNA m6A37 methyltransferase</fullName>
    </alternativeName>
</protein>
<dbReference type="InterPro" id="IPR029063">
    <property type="entry name" value="SAM-dependent_MTases_sf"/>
</dbReference>
<evidence type="ECO:0000256" key="1">
    <source>
        <dbReference type="ARBA" id="ARBA00022490"/>
    </source>
</evidence>
<dbReference type="InterPro" id="IPR007848">
    <property type="entry name" value="Small_mtfrase_dom"/>
</dbReference>
<dbReference type="GO" id="GO:0005737">
    <property type="term" value="C:cytoplasm"/>
    <property type="evidence" value="ECO:0007669"/>
    <property type="project" value="UniProtKB-SubCell"/>
</dbReference>
<evidence type="ECO:0000256" key="2">
    <source>
        <dbReference type="ARBA" id="ARBA00022603"/>
    </source>
</evidence>
<dbReference type="RefSeq" id="WP_157542154.1">
    <property type="nucleotide sequence ID" value="NZ_WQLA01000004.1"/>
</dbReference>
<dbReference type="GO" id="GO:0016430">
    <property type="term" value="F:tRNA (adenine-N6)-methyltransferase activity"/>
    <property type="evidence" value="ECO:0007669"/>
    <property type="project" value="UniProtKB-UniRule"/>
</dbReference>
<dbReference type="CDD" id="cd02440">
    <property type="entry name" value="AdoMet_MTases"/>
    <property type="match status" value="1"/>
</dbReference>
<dbReference type="Gene3D" id="3.40.50.150">
    <property type="entry name" value="Vaccinia Virus protein VP39"/>
    <property type="match status" value="1"/>
</dbReference>
<dbReference type="AlphaFoldDB" id="A0A6I4IQK0"/>
<dbReference type="PROSITE" id="PS00092">
    <property type="entry name" value="N6_MTASE"/>
    <property type="match status" value="1"/>
</dbReference>
<comment type="caution">
    <text evidence="8">The sequence shown here is derived from an EMBL/GenBank/DDBJ whole genome shotgun (WGS) entry which is preliminary data.</text>
</comment>
<reference evidence="8 9" key="1">
    <citation type="submission" date="2019-12" db="EMBL/GenBank/DDBJ databases">
        <title>Mucilaginibacter sp. HME9299 genome sequencing and assembly.</title>
        <authorList>
            <person name="Kang H."/>
            <person name="Kim H."/>
            <person name="Joh K."/>
        </authorList>
    </citation>
    <scope>NUCLEOTIDE SEQUENCE [LARGE SCALE GENOMIC DNA]</scope>
    <source>
        <strain evidence="8 9">HME9299</strain>
    </source>
</reference>
<keyword evidence="1 6" id="KW-0963">Cytoplasm</keyword>
<evidence type="ECO:0000313" key="9">
    <source>
        <dbReference type="Proteomes" id="UP000434850"/>
    </source>
</evidence>
<name>A0A6I4IQK0_9SPHI</name>
<evidence type="ECO:0000256" key="3">
    <source>
        <dbReference type="ARBA" id="ARBA00022679"/>
    </source>
</evidence>
<feature type="domain" description="Methyltransferase small" evidence="7">
    <location>
        <begin position="26"/>
        <end position="159"/>
    </location>
</feature>
<sequence length="236" mass="26684">MSIFHFKQFSVDQTGCAMKVNTDGVLLGAIADASRAETILDIGTGTGVIALMLVQRFEQAYISAVELDAIAAQTAKKNFAISKFADRVNVYCKSFQQYFAEHHEQKFDVIVSNPPFYIQSLPSAETQKTLAKHADDDFFKELISNSARHLNDDGVLWLILPLATSALVKQLASSKELYLQSVVSIHSYPHSNAHREILALGRRQTNTKHWRYSIYSEPKLYTDEYRNLLKDFLTIF</sequence>
<comment type="catalytic activity">
    <reaction evidence="6">
        <text>adenosine(37) in tRNA1(Val) + S-adenosyl-L-methionine = N(6)-methyladenosine(37) in tRNA1(Val) + S-adenosyl-L-homocysteine + H(+)</text>
        <dbReference type="Rhea" id="RHEA:43160"/>
        <dbReference type="Rhea" id="RHEA-COMP:10369"/>
        <dbReference type="Rhea" id="RHEA-COMP:10370"/>
        <dbReference type="ChEBI" id="CHEBI:15378"/>
        <dbReference type="ChEBI" id="CHEBI:57856"/>
        <dbReference type="ChEBI" id="CHEBI:59789"/>
        <dbReference type="ChEBI" id="CHEBI:74411"/>
        <dbReference type="ChEBI" id="CHEBI:74449"/>
        <dbReference type="EC" id="2.1.1.223"/>
    </reaction>
</comment>
<gene>
    <name evidence="8" type="ORF">GO816_11910</name>
</gene>
<dbReference type="HAMAP" id="MF_01872">
    <property type="entry name" value="tRNA_methyltr_YfiC"/>
    <property type="match status" value="1"/>
</dbReference>
<keyword evidence="5 6" id="KW-0819">tRNA processing</keyword>
<evidence type="ECO:0000259" key="7">
    <source>
        <dbReference type="Pfam" id="PF05175"/>
    </source>
</evidence>
<dbReference type="GO" id="GO:0008033">
    <property type="term" value="P:tRNA processing"/>
    <property type="evidence" value="ECO:0007669"/>
    <property type="project" value="UniProtKB-UniRule"/>
</dbReference>
<dbReference type="PANTHER" id="PTHR47739">
    <property type="entry name" value="TRNA1(VAL) (ADENINE(37)-N6)-METHYLTRANSFERASE"/>
    <property type="match status" value="1"/>
</dbReference>
<keyword evidence="3 6" id="KW-0808">Transferase</keyword>
<dbReference type="OrthoDB" id="5383291at2"/>
<dbReference type="Pfam" id="PF05175">
    <property type="entry name" value="MTS"/>
    <property type="match status" value="1"/>
</dbReference>